<gene>
    <name evidence="4" type="ORF">MSL71_18130</name>
</gene>
<protein>
    <submittedName>
        <fullName evidence="4">Acyl-coa n-acyltransferase</fullName>
    </submittedName>
</protein>
<keyword evidence="1 4" id="KW-0808">Transferase</keyword>
<dbReference type="CDD" id="cd04301">
    <property type="entry name" value="NAT_SF"/>
    <property type="match status" value="1"/>
</dbReference>
<dbReference type="EMBL" id="CAADHO010000003">
    <property type="protein sequence ID" value="VFQ44169.1"/>
    <property type="molecule type" value="Genomic_DNA"/>
</dbReference>
<dbReference type="Proteomes" id="UP000507962">
    <property type="component" value="Unassembled WGS sequence"/>
</dbReference>
<evidence type="ECO:0000256" key="1">
    <source>
        <dbReference type="ARBA" id="ARBA00022679"/>
    </source>
</evidence>
<keyword evidence="5" id="KW-1185">Reference proteome</keyword>
<evidence type="ECO:0000256" key="2">
    <source>
        <dbReference type="ARBA" id="ARBA00023315"/>
    </source>
</evidence>
<keyword evidence="2 4" id="KW-0012">Acyltransferase</keyword>
<dbReference type="PANTHER" id="PTHR43420:SF47">
    <property type="entry name" value="N-ACETYLTRANSFERASE DOMAIN-CONTAINING PROTEIN"/>
    <property type="match status" value="1"/>
</dbReference>
<reference evidence="4 5" key="1">
    <citation type="submission" date="2019-03" db="EMBL/GenBank/DDBJ databases">
        <authorList>
            <person name="Nijsse B."/>
        </authorList>
    </citation>
    <scope>NUCLEOTIDE SEQUENCE [LARGE SCALE GENOMIC DNA]</scope>
    <source>
        <strain evidence="4">Desulfoluna butyratoxydans MSL71</strain>
    </source>
</reference>
<dbReference type="AlphaFoldDB" id="A0A4U8YLY3"/>
<evidence type="ECO:0000259" key="3">
    <source>
        <dbReference type="PROSITE" id="PS51186"/>
    </source>
</evidence>
<evidence type="ECO:0000313" key="4">
    <source>
        <dbReference type="EMBL" id="VFQ44169.1"/>
    </source>
</evidence>
<dbReference type="RefSeq" id="WP_180139115.1">
    <property type="nucleotide sequence ID" value="NZ_CAADHO010000003.1"/>
</dbReference>
<dbReference type="InterPro" id="IPR050680">
    <property type="entry name" value="YpeA/RimI_acetyltransf"/>
</dbReference>
<accession>A0A4U8YLY3</accession>
<evidence type="ECO:0000313" key="5">
    <source>
        <dbReference type="Proteomes" id="UP000507962"/>
    </source>
</evidence>
<feature type="domain" description="N-acetyltransferase" evidence="3">
    <location>
        <begin position="11"/>
        <end position="158"/>
    </location>
</feature>
<dbReference type="PANTHER" id="PTHR43420">
    <property type="entry name" value="ACETYLTRANSFERASE"/>
    <property type="match status" value="1"/>
</dbReference>
<organism evidence="4 5">
    <name type="scientific">Desulfoluna butyratoxydans</name>
    <dbReference type="NCBI Taxonomy" id="231438"/>
    <lineage>
        <taxon>Bacteria</taxon>
        <taxon>Pseudomonadati</taxon>
        <taxon>Thermodesulfobacteriota</taxon>
        <taxon>Desulfobacteria</taxon>
        <taxon>Desulfobacterales</taxon>
        <taxon>Desulfolunaceae</taxon>
        <taxon>Desulfoluna</taxon>
    </lineage>
</organism>
<name>A0A4U8YLY3_9BACT</name>
<dbReference type="Pfam" id="PF00583">
    <property type="entry name" value="Acetyltransf_1"/>
    <property type="match status" value="1"/>
</dbReference>
<dbReference type="GO" id="GO:0016747">
    <property type="term" value="F:acyltransferase activity, transferring groups other than amino-acyl groups"/>
    <property type="evidence" value="ECO:0007669"/>
    <property type="project" value="InterPro"/>
</dbReference>
<dbReference type="SUPFAM" id="SSF55729">
    <property type="entry name" value="Acyl-CoA N-acyltransferases (Nat)"/>
    <property type="match status" value="1"/>
</dbReference>
<dbReference type="InterPro" id="IPR016181">
    <property type="entry name" value="Acyl_CoA_acyltransferase"/>
</dbReference>
<proteinExistence type="predicted"/>
<dbReference type="Gene3D" id="3.40.630.30">
    <property type="match status" value="1"/>
</dbReference>
<dbReference type="InterPro" id="IPR000182">
    <property type="entry name" value="GNAT_dom"/>
</dbReference>
<sequence length="163" mass="18894">MIRKACDSDCINLAALSLGVWLQTYSADGICTENSRFVLSTFNEEYFLQRLRDSRYRCLVFEDGVYIRGYALINLESRFQRGVSGFEIEKLYVHSPFQGRGIGQKLLAEIKEQFGDRFWLYTWVRNKSVGFYEKCGFEHIGTHRFAFGDHTIENHVLGYDGSS</sequence>
<dbReference type="PROSITE" id="PS51186">
    <property type="entry name" value="GNAT"/>
    <property type="match status" value="1"/>
</dbReference>